<reference evidence="2 3" key="1">
    <citation type="submission" date="2018-06" db="EMBL/GenBank/DDBJ databases">
        <authorList>
            <consortium name="Pathogen Informatics"/>
            <person name="Doyle S."/>
        </authorList>
    </citation>
    <scope>NUCLEOTIDE SEQUENCE [LARGE SCALE GENOMIC DNA]</scope>
    <source>
        <strain evidence="2 3">NCTC13834</strain>
    </source>
</reference>
<gene>
    <name evidence="1" type="ORF">J3T88_03885</name>
    <name evidence="2" type="ORF">NCTC13834_00262</name>
</gene>
<reference evidence="1 4" key="2">
    <citation type="submission" date="2021-03" db="EMBL/GenBank/DDBJ databases">
        <title>Staphylococci and Mammaliicocci in bats.</title>
        <authorList>
            <person name="Fountain K."/>
        </authorList>
    </citation>
    <scope>NUCLEOTIDE SEQUENCE [LARGE SCALE GENOMIC DNA]</scope>
    <source>
        <strain evidence="1 4">18_1_E_SW</strain>
    </source>
</reference>
<proteinExistence type="predicted"/>
<evidence type="ECO:0000313" key="3">
    <source>
        <dbReference type="Proteomes" id="UP000254412"/>
    </source>
</evidence>
<keyword evidence="4" id="KW-1185">Reference proteome</keyword>
<dbReference type="RefSeq" id="WP_103373452.1">
    <property type="nucleotide sequence ID" value="NZ_BMCF01000001.1"/>
</dbReference>
<dbReference type="EMBL" id="UHDS01000001">
    <property type="protein sequence ID" value="SUM53979.1"/>
    <property type="molecule type" value="Genomic_DNA"/>
</dbReference>
<evidence type="ECO:0000313" key="1">
    <source>
        <dbReference type="EMBL" id="MBO1226465.1"/>
    </source>
</evidence>
<dbReference type="AlphaFoldDB" id="A0A380GIS3"/>
<dbReference type="EMBL" id="JAFNLT010000002">
    <property type="protein sequence ID" value="MBO1226465.1"/>
    <property type="molecule type" value="Genomic_DNA"/>
</dbReference>
<sequence>MFVIIQYSKGNILFYLRNRKQEPINSRVVTISKKNYKQSLLRNIYNLLSQTNNKVKDLDFLLLKMNDFKSLEVDAVCEVSSYLKMQLHKNIIVTNNIETFKYKEYLKRKER</sequence>
<dbReference type="Proteomes" id="UP000664081">
    <property type="component" value="Unassembled WGS sequence"/>
</dbReference>
<evidence type="ECO:0000313" key="4">
    <source>
        <dbReference type="Proteomes" id="UP000664081"/>
    </source>
</evidence>
<dbReference type="Proteomes" id="UP000254412">
    <property type="component" value="Unassembled WGS sequence"/>
</dbReference>
<evidence type="ECO:0000313" key="2">
    <source>
        <dbReference type="EMBL" id="SUM53979.1"/>
    </source>
</evidence>
<protein>
    <submittedName>
        <fullName evidence="2">Uncharacterized protein</fullName>
    </submittedName>
</protein>
<name>A0A380GIS3_9STAP</name>
<organism evidence="2 3">
    <name type="scientific">Staphylococcus nepalensis</name>
    <dbReference type="NCBI Taxonomy" id="214473"/>
    <lineage>
        <taxon>Bacteria</taxon>
        <taxon>Bacillati</taxon>
        <taxon>Bacillota</taxon>
        <taxon>Bacilli</taxon>
        <taxon>Bacillales</taxon>
        <taxon>Staphylococcaceae</taxon>
        <taxon>Staphylococcus</taxon>
    </lineage>
</organism>
<accession>A0A380GIS3</accession>